<evidence type="ECO:0000313" key="1">
    <source>
        <dbReference type="EMBL" id="RKL14756.1"/>
    </source>
</evidence>
<comment type="caution">
    <text evidence="1">The sequence shown here is derived from an EMBL/GenBank/DDBJ whole genome shotgun (WGS) entry which is preliminary data.</text>
</comment>
<organism evidence="1 2">
    <name type="scientific">Gibberella intermedia</name>
    <name type="common">Bulb rot disease fungus</name>
    <name type="synonym">Fusarium proliferatum</name>
    <dbReference type="NCBI Taxonomy" id="948311"/>
    <lineage>
        <taxon>Eukaryota</taxon>
        <taxon>Fungi</taxon>
        <taxon>Dikarya</taxon>
        <taxon>Ascomycota</taxon>
        <taxon>Pezizomycotina</taxon>
        <taxon>Sordariomycetes</taxon>
        <taxon>Hypocreomycetidae</taxon>
        <taxon>Hypocreales</taxon>
        <taxon>Nectriaceae</taxon>
        <taxon>Fusarium</taxon>
        <taxon>Fusarium fujikuroi species complex</taxon>
    </lineage>
</organism>
<evidence type="ECO:0000313" key="2">
    <source>
        <dbReference type="Proteomes" id="UP000283569"/>
    </source>
</evidence>
<gene>
    <name evidence="1" type="ORF">BFJ72_g15369</name>
</gene>
<name>A0A420RCL9_GIBIN</name>
<protein>
    <submittedName>
        <fullName evidence="1">Uncharacterized protein</fullName>
    </submittedName>
</protein>
<proteinExistence type="predicted"/>
<dbReference type="Proteomes" id="UP000283569">
    <property type="component" value="Unassembled WGS sequence"/>
</dbReference>
<accession>A0A420RCL9</accession>
<sequence>MGLWIFAYDDADHDEIEKACGVAAEFLKTGGTTPAEAYDAAEIAADLSFEHDGPTPNGDLVVLWFKAEFAAFTYLQSVTNEWPNGASLIYVEDNI</sequence>
<dbReference type="EMBL" id="MRDB01000411">
    <property type="protein sequence ID" value="RKL14756.1"/>
    <property type="molecule type" value="Genomic_DNA"/>
</dbReference>
<dbReference type="AlphaFoldDB" id="A0A420RCL9"/>
<reference evidence="1 2" key="1">
    <citation type="journal article" date="2018" name="Sci. Rep.">
        <title>Characterisation of pathogen-specific regions and novel effector candidates in Fusarium oxysporum f. sp. cepae.</title>
        <authorList>
            <person name="Armitage A.D."/>
            <person name="Taylor A."/>
            <person name="Sobczyk M.K."/>
            <person name="Baxter L."/>
            <person name="Greenfield B.P."/>
            <person name="Bates H.J."/>
            <person name="Wilson F."/>
            <person name="Jackson A.C."/>
            <person name="Ott S."/>
            <person name="Harrison R.J."/>
            <person name="Clarkson J.P."/>
        </authorList>
    </citation>
    <scope>NUCLEOTIDE SEQUENCE [LARGE SCALE GENOMIC DNA]</scope>
    <source>
        <strain evidence="1 2">Fp_A8</strain>
    </source>
</reference>